<dbReference type="EnsemblPlants" id="MELO3C030685.2.1">
    <property type="protein sequence ID" value="MELO3C030685.2.1"/>
    <property type="gene ID" value="MELO3C030685.2"/>
</dbReference>
<sequence>MCFVLEFGEKRGRFERKENLITAIVRRLRIAISDRAGPHCPSLFVIYRSQSLSSLVCTVASTVSQEILHVIPHVVHPLICIY</sequence>
<dbReference type="AlphaFoldDB" id="A0A9I9E9X6"/>
<proteinExistence type="predicted"/>
<name>A0A9I9E9X6_CUCME</name>
<protein>
    <submittedName>
        <fullName evidence="1">Uncharacterized protein</fullName>
    </submittedName>
</protein>
<evidence type="ECO:0000313" key="1">
    <source>
        <dbReference type="EnsemblPlants" id="MELO3C030685.2.1"/>
    </source>
</evidence>
<organism evidence="1">
    <name type="scientific">Cucumis melo</name>
    <name type="common">Muskmelon</name>
    <dbReference type="NCBI Taxonomy" id="3656"/>
    <lineage>
        <taxon>Eukaryota</taxon>
        <taxon>Viridiplantae</taxon>
        <taxon>Streptophyta</taxon>
        <taxon>Embryophyta</taxon>
        <taxon>Tracheophyta</taxon>
        <taxon>Spermatophyta</taxon>
        <taxon>Magnoliopsida</taxon>
        <taxon>eudicotyledons</taxon>
        <taxon>Gunneridae</taxon>
        <taxon>Pentapetalae</taxon>
        <taxon>rosids</taxon>
        <taxon>fabids</taxon>
        <taxon>Cucurbitales</taxon>
        <taxon>Cucurbitaceae</taxon>
        <taxon>Benincaseae</taxon>
        <taxon>Cucumis</taxon>
    </lineage>
</organism>
<accession>A0A9I9E9X6</accession>
<reference evidence="1" key="1">
    <citation type="submission" date="2023-03" db="UniProtKB">
        <authorList>
            <consortium name="EnsemblPlants"/>
        </authorList>
    </citation>
    <scope>IDENTIFICATION</scope>
</reference>
<dbReference type="Gramene" id="MELO3C030685.2.1">
    <property type="protein sequence ID" value="MELO3C030685.2.1"/>
    <property type="gene ID" value="MELO3C030685.2"/>
</dbReference>